<dbReference type="InterPro" id="IPR000757">
    <property type="entry name" value="Beta-glucanase-like"/>
</dbReference>
<feature type="domain" description="GH16" evidence="3">
    <location>
        <begin position="165"/>
        <end position="472"/>
    </location>
</feature>
<dbReference type="InterPro" id="IPR013320">
    <property type="entry name" value="ConA-like_dom_sf"/>
</dbReference>
<evidence type="ECO:0000256" key="2">
    <source>
        <dbReference type="SAM" id="MobiDB-lite"/>
    </source>
</evidence>
<proteinExistence type="inferred from homology"/>
<feature type="compositionally biased region" description="Low complexity" evidence="2">
    <location>
        <begin position="137"/>
        <end position="149"/>
    </location>
</feature>
<sequence length="472" mass="51248">MGNPSTLRPDSPPRRPRRHWRPTPLVVGAVIAVALGLGVVPDQVQPTAAERRAARPTISLPIQQGVRLAFAGRVRPRAAARLQVRRATGWKDVARDRASRRGQYVVTTVLPSRTRSYRVVADGRASVVRKLTVAPAAAPAPGGADVAPPAAVPTPASPASPAEPDPRPDLPTPDVPAAEQRPEEPAQEPAEKSPEEAAPAEPAEEAEPAAPSDDCGERPQKSDDTYWSCTFVDEFDGSTLDGAKWMPQQTWFSGMVGGDAGCYVSNPETISVGGGVLRLTSRRNLPPFTCVSPYGSFASRATVATVATRSRFTQVYGRFEARMRVPAERGIAGSHAAFWLYPQEHTYGVWPASGEIDVAEWFSARPANVYPSVHYEGEVPLLSSGGTCAIPTASSAFHTYAVEWTPTVMRFYYDDKLCFSHRWTPTRQTPPQPFDQPFYLVLTQVWGAAWNAPVAAMPDSSTLEVDWVRAWQ</sequence>
<protein>
    <recommendedName>
        <fullName evidence="3">GH16 domain-containing protein</fullName>
    </recommendedName>
</protein>
<dbReference type="SUPFAM" id="SSF49899">
    <property type="entry name" value="Concanavalin A-like lectins/glucanases"/>
    <property type="match status" value="1"/>
</dbReference>
<evidence type="ECO:0000313" key="4">
    <source>
        <dbReference type="EMBL" id="GAA1536062.1"/>
    </source>
</evidence>
<evidence type="ECO:0000259" key="3">
    <source>
        <dbReference type="PROSITE" id="PS51762"/>
    </source>
</evidence>
<organism evidence="4 5">
    <name type="scientific">Nocardioides humi</name>
    <dbReference type="NCBI Taxonomy" id="449461"/>
    <lineage>
        <taxon>Bacteria</taxon>
        <taxon>Bacillati</taxon>
        <taxon>Actinomycetota</taxon>
        <taxon>Actinomycetes</taxon>
        <taxon>Propionibacteriales</taxon>
        <taxon>Nocardioidaceae</taxon>
        <taxon>Nocardioides</taxon>
    </lineage>
</organism>
<feature type="compositionally biased region" description="Basic and acidic residues" evidence="2">
    <location>
        <begin position="180"/>
        <end position="195"/>
    </location>
</feature>
<evidence type="ECO:0000313" key="5">
    <source>
        <dbReference type="Proteomes" id="UP001500842"/>
    </source>
</evidence>
<feature type="region of interest" description="Disordered" evidence="2">
    <location>
        <begin position="1"/>
        <end position="21"/>
    </location>
</feature>
<evidence type="ECO:0000256" key="1">
    <source>
        <dbReference type="ARBA" id="ARBA00006865"/>
    </source>
</evidence>
<dbReference type="Gene3D" id="2.60.120.200">
    <property type="match status" value="1"/>
</dbReference>
<comment type="caution">
    <text evidence="4">The sequence shown here is derived from an EMBL/GenBank/DDBJ whole genome shotgun (WGS) entry which is preliminary data.</text>
</comment>
<reference evidence="4 5" key="1">
    <citation type="journal article" date="2019" name="Int. J. Syst. Evol. Microbiol.">
        <title>The Global Catalogue of Microorganisms (GCM) 10K type strain sequencing project: providing services to taxonomists for standard genome sequencing and annotation.</title>
        <authorList>
            <consortium name="The Broad Institute Genomics Platform"/>
            <consortium name="The Broad Institute Genome Sequencing Center for Infectious Disease"/>
            <person name="Wu L."/>
            <person name="Ma J."/>
        </authorList>
    </citation>
    <scope>NUCLEOTIDE SEQUENCE [LARGE SCALE GENOMIC DNA]</scope>
    <source>
        <strain evidence="4 5">JCM 14942</strain>
    </source>
</reference>
<dbReference type="CDD" id="cd08023">
    <property type="entry name" value="GH16_laminarinase_like"/>
    <property type="match status" value="1"/>
</dbReference>
<feature type="compositionally biased region" description="Pro residues" evidence="2">
    <location>
        <begin position="150"/>
        <end position="174"/>
    </location>
</feature>
<gene>
    <name evidence="4" type="ORF">GCM10009788_43580</name>
</gene>
<name>A0ABN2B9U0_9ACTN</name>
<dbReference type="RefSeq" id="WP_141007554.1">
    <property type="nucleotide sequence ID" value="NZ_BAAAOR010000030.1"/>
</dbReference>
<dbReference type="InterPro" id="IPR050546">
    <property type="entry name" value="Glycosyl_Hydrlase_16"/>
</dbReference>
<dbReference type="Pfam" id="PF00722">
    <property type="entry name" value="Glyco_hydro_16"/>
    <property type="match status" value="1"/>
</dbReference>
<dbReference type="Proteomes" id="UP001500842">
    <property type="component" value="Unassembled WGS sequence"/>
</dbReference>
<comment type="similarity">
    <text evidence="1">Belongs to the glycosyl hydrolase 16 family.</text>
</comment>
<keyword evidence="5" id="KW-1185">Reference proteome</keyword>
<dbReference type="PANTHER" id="PTHR10963">
    <property type="entry name" value="GLYCOSYL HYDROLASE-RELATED"/>
    <property type="match status" value="1"/>
</dbReference>
<dbReference type="EMBL" id="BAAAOR010000030">
    <property type="protein sequence ID" value="GAA1536062.1"/>
    <property type="molecule type" value="Genomic_DNA"/>
</dbReference>
<dbReference type="PANTHER" id="PTHR10963:SF55">
    <property type="entry name" value="GLYCOSIDE HYDROLASE FAMILY 16 PROTEIN"/>
    <property type="match status" value="1"/>
</dbReference>
<feature type="region of interest" description="Disordered" evidence="2">
    <location>
        <begin position="137"/>
        <end position="223"/>
    </location>
</feature>
<dbReference type="PROSITE" id="PS51762">
    <property type="entry name" value="GH16_2"/>
    <property type="match status" value="1"/>
</dbReference>
<accession>A0ABN2B9U0</accession>